<evidence type="ECO:0000313" key="3">
    <source>
        <dbReference type="EMBL" id="THG99502.1"/>
    </source>
</evidence>
<dbReference type="Gene3D" id="3.80.10.10">
    <property type="entry name" value="Ribonuclease Inhibitor"/>
    <property type="match status" value="1"/>
</dbReference>
<dbReference type="SUPFAM" id="SSF52058">
    <property type="entry name" value="L domain-like"/>
    <property type="match status" value="1"/>
</dbReference>
<proteinExistence type="predicted"/>
<dbReference type="OrthoDB" id="3139399at2759"/>
<dbReference type="AlphaFoldDB" id="A0A4V3XAU9"/>
<comment type="caution">
    <text evidence="3">The sequence shown here is derived from an EMBL/GenBank/DDBJ whole genome shotgun (WGS) entry which is preliminary data.</text>
</comment>
<evidence type="ECO:0000256" key="1">
    <source>
        <dbReference type="SAM" id="MobiDB-lite"/>
    </source>
</evidence>
<gene>
    <name evidence="3" type="ORF">EW145_g7257</name>
</gene>
<evidence type="ECO:0000313" key="4">
    <source>
        <dbReference type="Proteomes" id="UP000308199"/>
    </source>
</evidence>
<dbReference type="InterPro" id="IPR001810">
    <property type="entry name" value="F-box_dom"/>
</dbReference>
<dbReference type="InterPro" id="IPR032675">
    <property type="entry name" value="LRR_dom_sf"/>
</dbReference>
<sequence length="742" mass="81932">REALDVAEAAATAEPAANQQHAAPRVHARAGRKGLATAAISLRGASEPGPMVAPIVLKPSSPATRAALRATVQKIRIVPSPPSLLTLCTSAAAPAAADGVDTSTSARFSQARDEFKLGWVEGIATLRSIWLRLQTSQKNGTIRVMVLSDDADMDAEAEAGREEGLVGFADLESCRWAELDKSQWPCAVLCLAGERPDALHAEGCGHSVTRDLWVDNDESFHLAQVTECIRRAIPRSLFSLQLAYWPYKRTFPIQKLPPELLAEIFIYCLPEEHESAQASRRAAPLSVSSVCCSWRQLALSLPRLWARFDLVQRAVPAGDVRALEMAKAWISRSRNVPLSFSLCVETGAITRRVAQREEDGDGDDDKDEDEDSSQRHRKELYTLPFRPLCEAVLEQQHRWKRVSIDYAIEESASHPEMDMVDMPLLEELDLSLPSPGSKALVDLAHSPRLQKLSLSGDFTVALGSKNLEHLKTVHLDLGKEQVLTRFPDTSNLISIADLLAVINRTPNVEHLSASVCGVADPPDKDGSISLSSLRSFSLNVYESNGVSVKTVFSSLTLPSLEDFSLSICSIPRNNASFGIADLLTRSGAQLTRLSLQAPSVTSSEVLMVLRCCVHLVDLVLVDQIRSKEETRALVFALTPTSRYKLLSGHANTELGDTYLCPMLQTLEFSASQIRSLYSEFAAMIALRWSRKNVGLREVRMREQDTWFIGDQMQVKKCIKEGLKLIPFDEFSGRNRKRYDRLL</sequence>
<evidence type="ECO:0000259" key="2">
    <source>
        <dbReference type="Pfam" id="PF12937"/>
    </source>
</evidence>
<feature type="compositionally biased region" description="Acidic residues" evidence="1">
    <location>
        <begin position="358"/>
        <end position="371"/>
    </location>
</feature>
<name>A0A4V3XAU9_9AGAM</name>
<organism evidence="3 4">
    <name type="scientific">Phellinidium pouzarii</name>
    <dbReference type="NCBI Taxonomy" id="167371"/>
    <lineage>
        <taxon>Eukaryota</taxon>
        <taxon>Fungi</taxon>
        <taxon>Dikarya</taxon>
        <taxon>Basidiomycota</taxon>
        <taxon>Agaricomycotina</taxon>
        <taxon>Agaricomycetes</taxon>
        <taxon>Hymenochaetales</taxon>
        <taxon>Hymenochaetaceae</taxon>
        <taxon>Phellinidium</taxon>
    </lineage>
</organism>
<accession>A0A4V3XAU9</accession>
<dbReference type="EMBL" id="SGPK01000683">
    <property type="protein sequence ID" value="THG99502.1"/>
    <property type="molecule type" value="Genomic_DNA"/>
</dbReference>
<dbReference type="Pfam" id="PF12937">
    <property type="entry name" value="F-box-like"/>
    <property type="match status" value="1"/>
</dbReference>
<keyword evidence="4" id="KW-1185">Reference proteome</keyword>
<dbReference type="Gene3D" id="1.20.1280.50">
    <property type="match status" value="1"/>
</dbReference>
<protein>
    <recommendedName>
        <fullName evidence="2">F-box domain-containing protein</fullName>
    </recommendedName>
</protein>
<dbReference type="PANTHER" id="PTHR38926:SF5">
    <property type="entry name" value="F-BOX AND LEUCINE-RICH REPEAT PROTEIN 6"/>
    <property type="match status" value="1"/>
</dbReference>
<reference evidence="3 4" key="1">
    <citation type="submission" date="2019-02" db="EMBL/GenBank/DDBJ databases">
        <title>Genome sequencing of the rare red list fungi Phellinidium pouzarii.</title>
        <authorList>
            <person name="Buettner E."/>
            <person name="Kellner H."/>
        </authorList>
    </citation>
    <scope>NUCLEOTIDE SEQUENCE [LARGE SCALE GENOMIC DNA]</scope>
    <source>
        <strain evidence="3 4">DSM 108285</strain>
    </source>
</reference>
<dbReference type="PANTHER" id="PTHR38926">
    <property type="entry name" value="F-BOX DOMAIN CONTAINING PROTEIN, EXPRESSED"/>
    <property type="match status" value="1"/>
</dbReference>
<feature type="region of interest" description="Disordered" evidence="1">
    <location>
        <begin position="353"/>
        <end position="376"/>
    </location>
</feature>
<feature type="non-terminal residue" evidence="3">
    <location>
        <position position="1"/>
    </location>
</feature>
<dbReference type="Proteomes" id="UP000308199">
    <property type="component" value="Unassembled WGS sequence"/>
</dbReference>
<feature type="domain" description="F-box" evidence="2">
    <location>
        <begin position="253"/>
        <end position="310"/>
    </location>
</feature>